<keyword evidence="3" id="KW-0997">Cell inner membrane</keyword>
<evidence type="ECO:0000256" key="5">
    <source>
        <dbReference type="ARBA" id="ARBA00022989"/>
    </source>
</evidence>
<evidence type="ECO:0000256" key="10">
    <source>
        <dbReference type="ARBA" id="ARBA00035120"/>
    </source>
</evidence>
<feature type="transmembrane region" description="Helical" evidence="12">
    <location>
        <begin position="99"/>
        <end position="119"/>
    </location>
</feature>
<organism evidence="13">
    <name type="scientific">Thiolapillus brandeum</name>
    <dbReference type="NCBI Taxonomy" id="1076588"/>
    <lineage>
        <taxon>Bacteria</taxon>
        <taxon>Pseudomonadati</taxon>
        <taxon>Pseudomonadota</taxon>
        <taxon>Gammaproteobacteria</taxon>
        <taxon>Chromatiales</taxon>
        <taxon>Sedimenticolaceae</taxon>
        <taxon>Thiolapillus</taxon>
    </lineage>
</organism>
<keyword evidence="6 12" id="KW-0915">Sodium</keyword>
<gene>
    <name evidence="12 13" type="primary">crcB</name>
    <name evidence="12" type="synonym">fluC</name>
    <name evidence="13" type="ORF">ENJ98_04785</name>
</gene>
<reference evidence="13" key="1">
    <citation type="journal article" date="2020" name="mSystems">
        <title>Genome- and Community-Level Interaction Insights into Carbon Utilization and Element Cycling Functions of Hydrothermarchaeota in Hydrothermal Sediment.</title>
        <authorList>
            <person name="Zhou Z."/>
            <person name="Liu Y."/>
            <person name="Xu W."/>
            <person name="Pan J."/>
            <person name="Luo Z.H."/>
            <person name="Li M."/>
        </authorList>
    </citation>
    <scope>NUCLEOTIDE SEQUENCE [LARGE SCALE GENOMIC DNA]</scope>
    <source>
        <strain evidence="13">HyVt-535</strain>
    </source>
</reference>
<evidence type="ECO:0000256" key="9">
    <source>
        <dbReference type="ARBA" id="ARBA00023303"/>
    </source>
</evidence>
<dbReference type="AlphaFoldDB" id="A0A7C5IYW1"/>
<feature type="binding site" evidence="12">
    <location>
        <position position="74"/>
    </location>
    <ligand>
        <name>Na(+)</name>
        <dbReference type="ChEBI" id="CHEBI:29101"/>
        <note>structural</note>
    </ligand>
</feature>
<dbReference type="GO" id="GO:0140114">
    <property type="term" value="P:cellular detoxification of fluoride"/>
    <property type="evidence" value="ECO:0007669"/>
    <property type="project" value="UniProtKB-UniRule"/>
</dbReference>
<evidence type="ECO:0000256" key="6">
    <source>
        <dbReference type="ARBA" id="ARBA00023053"/>
    </source>
</evidence>
<accession>A0A7C5IYW1</accession>
<dbReference type="PANTHER" id="PTHR28259:SF1">
    <property type="entry name" value="FLUORIDE EXPORT PROTEIN 1-RELATED"/>
    <property type="match status" value="1"/>
</dbReference>
<dbReference type="NCBIfam" id="TIGR00494">
    <property type="entry name" value="crcB"/>
    <property type="match status" value="1"/>
</dbReference>
<keyword evidence="4 12" id="KW-0812">Transmembrane</keyword>
<name>A0A7C5IYW1_9GAMM</name>
<dbReference type="Proteomes" id="UP000886100">
    <property type="component" value="Unassembled WGS sequence"/>
</dbReference>
<comment type="activity regulation">
    <text evidence="12">Na(+) is not transported, but it plays an essential structural role and its presence is essential for fluoride channel function.</text>
</comment>
<keyword evidence="7 12" id="KW-0406">Ion transport</keyword>
<feature type="transmembrane region" description="Helical" evidence="12">
    <location>
        <begin position="66"/>
        <end position="87"/>
    </location>
</feature>
<evidence type="ECO:0000256" key="8">
    <source>
        <dbReference type="ARBA" id="ARBA00023136"/>
    </source>
</evidence>
<evidence type="ECO:0000256" key="12">
    <source>
        <dbReference type="HAMAP-Rule" id="MF_00454"/>
    </source>
</evidence>
<dbReference type="GO" id="GO:0062054">
    <property type="term" value="F:fluoride channel activity"/>
    <property type="evidence" value="ECO:0007669"/>
    <property type="project" value="UniProtKB-UniRule"/>
</dbReference>
<keyword evidence="5 12" id="KW-1133">Transmembrane helix</keyword>
<keyword evidence="9 12" id="KW-0407">Ion channel</keyword>
<comment type="similarity">
    <text evidence="10 12">Belongs to the fluoride channel Fluc/FEX (TC 1.A.43) family.</text>
</comment>
<dbReference type="GO" id="GO:0046872">
    <property type="term" value="F:metal ion binding"/>
    <property type="evidence" value="ECO:0007669"/>
    <property type="project" value="UniProtKB-KW"/>
</dbReference>
<comment type="subcellular location">
    <subcellularLocation>
        <location evidence="1 12">Cell membrane</location>
        <topology evidence="1 12">Multi-pass membrane protein</topology>
    </subcellularLocation>
</comment>
<evidence type="ECO:0000256" key="11">
    <source>
        <dbReference type="ARBA" id="ARBA00035585"/>
    </source>
</evidence>
<sequence>MQALAIALGGAAGALMRYWVSTAVYAWLGRGFPWGTLAVNVAGSLAMGVLYILLLERLTTGPEIRAFLLIGFLGAFTTFSTFSIETFNLIEQAEIGKALLNMGVSVLVCLLAAWGGVILGRQL</sequence>
<evidence type="ECO:0000256" key="7">
    <source>
        <dbReference type="ARBA" id="ARBA00023065"/>
    </source>
</evidence>
<keyword evidence="12" id="KW-0479">Metal-binding</keyword>
<feature type="binding site" evidence="12">
    <location>
        <position position="77"/>
    </location>
    <ligand>
        <name>Na(+)</name>
        <dbReference type="ChEBI" id="CHEBI:29101"/>
        <note>structural</note>
    </ligand>
</feature>
<dbReference type="Pfam" id="PF02537">
    <property type="entry name" value="CRCB"/>
    <property type="match status" value="1"/>
</dbReference>
<comment type="catalytic activity">
    <reaction evidence="11">
        <text>fluoride(in) = fluoride(out)</text>
        <dbReference type="Rhea" id="RHEA:76159"/>
        <dbReference type="ChEBI" id="CHEBI:17051"/>
    </reaction>
    <physiologicalReaction direction="left-to-right" evidence="11">
        <dbReference type="Rhea" id="RHEA:76160"/>
    </physiologicalReaction>
</comment>
<keyword evidence="2 12" id="KW-1003">Cell membrane</keyword>
<dbReference type="EMBL" id="DROM01000287">
    <property type="protein sequence ID" value="HHH13532.1"/>
    <property type="molecule type" value="Genomic_DNA"/>
</dbReference>
<dbReference type="PANTHER" id="PTHR28259">
    <property type="entry name" value="FLUORIDE EXPORT PROTEIN 1-RELATED"/>
    <property type="match status" value="1"/>
</dbReference>
<evidence type="ECO:0000256" key="2">
    <source>
        <dbReference type="ARBA" id="ARBA00022475"/>
    </source>
</evidence>
<keyword evidence="12" id="KW-0813">Transport</keyword>
<evidence type="ECO:0000313" key="13">
    <source>
        <dbReference type="EMBL" id="HHH13532.1"/>
    </source>
</evidence>
<evidence type="ECO:0000256" key="4">
    <source>
        <dbReference type="ARBA" id="ARBA00022692"/>
    </source>
</evidence>
<proteinExistence type="inferred from homology"/>
<evidence type="ECO:0000256" key="3">
    <source>
        <dbReference type="ARBA" id="ARBA00022519"/>
    </source>
</evidence>
<evidence type="ECO:0000256" key="1">
    <source>
        <dbReference type="ARBA" id="ARBA00004651"/>
    </source>
</evidence>
<feature type="transmembrane region" description="Helical" evidence="12">
    <location>
        <begin position="32"/>
        <end position="54"/>
    </location>
</feature>
<dbReference type="GO" id="GO:0005886">
    <property type="term" value="C:plasma membrane"/>
    <property type="evidence" value="ECO:0007669"/>
    <property type="project" value="UniProtKB-SubCell"/>
</dbReference>
<keyword evidence="8 12" id="KW-0472">Membrane</keyword>
<dbReference type="HAMAP" id="MF_00454">
    <property type="entry name" value="FluC"/>
    <property type="match status" value="1"/>
</dbReference>
<comment type="caution">
    <text evidence="13">The sequence shown here is derived from an EMBL/GenBank/DDBJ whole genome shotgun (WGS) entry which is preliminary data.</text>
</comment>
<dbReference type="InterPro" id="IPR003691">
    <property type="entry name" value="FluC"/>
</dbReference>
<comment type="function">
    <text evidence="12">Fluoride-specific ion channel. Important for reducing fluoride concentration in the cell, thus reducing its toxicity.</text>
</comment>
<protein>
    <recommendedName>
        <fullName evidence="12">Fluoride-specific ion channel FluC</fullName>
    </recommendedName>
</protein>